<dbReference type="Proteomes" id="UP000000214">
    <property type="component" value="Chromosome"/>
</dbReference>
<evidence type="ECO:0000313" key="2">
    <source>
        <dbReference type="Proteomes" id="UP000000214"/>
    </source>
</evidence>
<sequence>MTWMEIWDQDLAKSSPEGALTHRAMAAIENGLMAALEFRR</sequence>
<reference evidence="1 2" key="1">
    <citation type="journal article" date="2012" name="BMC Genomics">
        <title>The genome sequence of Propionibacterium acidipropionici provides insights into its biotechnological and industrial potential.</title>
        <authorList>
            <person name="Parizzi L.P."/>
            <person name="Grassi M.C."/>
            <person name="Llerena L.A."/>
            <person name="Carazzolle M.F."/>
            <person name="Queiroz V.L."/>
            <person name="Lunardi I."/>
            <person name="Zeidler A.F."/>
            <person name="Teixeira P.J."/>
            <person name="Mieczkowski P."/>
            <person name="Rincones J."/>
            <person name="Pereira G.A."/>
        </authorList>
    </citation>
    <scope>NUCLEOTIDE SEQUENCE [LARGE SCALE GENOMIC DNA]</scope>
    <source>
        <strain evidence="2">ATCC 4875 / DSM 20272 / JCM 6432 / NBRC 12425 / NCIMB 8070</strain>
    </source>
</reference>
<protein>
    <submittedName>
        <fullName evidence="1">Uncharacterized protein</fullName>
    </submittedName>
</protein>
<organism evidence="1 2">
    <name type="scientific">Acidipropionibacterium acidipropionici (strain ATCC 4875 / DSM 20272 / JCM 6432 / NBRC 12425 / NCIMB 8070 / 4)</name>
    <name type="common">Propionibacterium acidipropionici</name>
    <dbReference type="NCBI Taxonomy" id="1171373"/>
    <lineage>
        <taxon>Bacteria</taxon>
        <taxon>Bacillati</taxon>
        <taxon>Actinomycetota</taxon>
        <taxon>Actinomycetes</taxon>
        <taxon>Propionibacteriales</taxon>
        <taxon>Propionibacteriaceae</taxon>
        <taxon>Acidipropionibacterium</taxon>
    </lineage>
</organism>
<dbReference type="PATRIC" id="fig|1171373.8.peg.51"/>
<dbReference type="EMBL" id="CP003493">
    <property type="protein sequence ID" value="AFV87904.1"/>
    <property type="molecule type" value="Genomic_DNA"/>
</dbReference>
<proteinExistence type="predicted"/>
<gene>
    <name evidence="1" type="ordered locus">PACID_00530</name>
</gene>
<dbReference type="KEGG" id="pbo:PACID_00530"/>
<dbReference type="HOGENOM" id="CLU_3294682_0_0_11"/>
<evidence type="ECO:0000313" key="1">
    <source>
        <dbReference type="EMBL" id="AFV87904.1"/>
    </source>
</evidence>
<dbReference type="AlphaFoldDB" id="K7RJ50"/>
<accession>K7RJ50</accession>
<name>K7RJ50_ACIA4</name>